<dbReference type="GO" id="GO:0071013">
    <property type="term" value="C:catalytic step 2 spliceosome"/>
    <property type="evidence" value="ECO:0007669"/>
    <property type="project" value="TreeGrafter"/>
</dbReference>
<accession>K0TQT3</accession>
<evidence type="ECO:0000256" key="1">
    <source>
        <dbReference type="ARBA" id="ARBA00006644"/>
    </source>
</evidence>
<evidence type="ECO:0008006" key="7">
    <source>
        <dbReference type="Google" id="ProtNLM"/>
    </source>
</evidence>
<feature type="region of interest" description="Disordered" evidence="4">
    <location>
        <begin position="25"/>
        <end position="77"/>
    </location>
</feature>
<dbReference type="AlphaFoldDB" id="K0TQT3"/>
<feature type="compositionally biased region" description="Basic and acidic residues" evidence="4">
    <location>
        <begin position="197"/>
        <end position="212"/>
    </location>
</feature>
<dbReference type="PANTHER" id="PTHR12718">
    <property type="entry name" value="CELL CYCLE CONTROL PROTEIN CWF15"/>
    <property type="match status" value="1"/>
</dbReference>
<gene>
    <name evidence="5" type="ORF">THAOC_01633</name>
</gene>
<dbReference type="EMBL" id="AGNL01001952">
    <property type="protein sequence ID" value="EJK76597.1"/>
    <property type="molecule type" value="Genomic_DNA"/>
</dbReference>
<dbReference type="Proteomes" id="UP000266841">
    <property type="component" value="Unassembled WGS sequence"/>
</dbReference>
<name>K0TQT3_THAOC</name>
<feature type="compositionally biased region" description="Basic and acidic residues" evidence="4">
    <location>
        <begin position="108"/>
        <end position="126"/>
    </location>
</feature>
<evidence type="ECO:0000313" key="6">
    <source>
        <dbReference type="Proteomes" id="UP000266841"/>
    </source>
</evidence>
<dbReference type="Pfam" id="PF04889">
    <property type="entry name" value="Cwf_Cwc_15"/>
    <property type="match status" value="1"/>
</dbReference>
<keyword evidence="2" id="KW-0507">mRNA processing</keyword>
<dbReference type="InterPro" id="IPR006973">
    <property type="entry name" value="Cwf_Cwc_15"/>
</dbReference>
<dbReference type="OMA" id="YRYARIS"/>
<comment type="caution">
    <text evidence="5">The sequence shown here is derived from an EMBL/GenBank/DDBJ whole genome shotgun (WGS) entry which is preliminary data.</text>
</comment>
<sequence>MESGRWPRSGGEWQMKDFLHIVAGIPPTCHSPLRSTPAPGPRQQQGGWSSGGAVSTQSSSRDLNAHTKLKLRKGSQVVDRRAALQESLLKMEEAEKKAQANAKRAVKIGRDKLLLENGKEDEEKGRLKLLKQTADVDEEKIRAKYNDDDEEDDGKGKWSDIDEKGALSSDASDLDSSSDDSDSDDEDEEAALQAELAKIRAERAAQKQKEDAEAAAEEAAQMEEAALTGNPLLNSSSTASSGRMKRKWNDDIVFRNQARGEPDQNKKRFINDTVRNDFHKRFLDKVR</sequence>
<keyword evidence="3" id="KW-0508">mRNA splicing</keyword>
<feature type="compositionally biased region" description="Basic and acidic residues" evidence="4">
    <location>
        <begin position="154"/>
        <end position="165"/>
    </location>
</feature>
<keyword evidence="6" id="KW-1185">Reference proteome</keyword>
<feature type="compositionally biased region" description="Low complexity" evidence="4">
    <location>
        <begin position="51"/>
        <end position="60"/>
    </location>
</feature>
<dbReference type="GO" id="GO:0045292">
    <property type="term" value="P:mRNA cis splicing, via spliceosome"/>
    <property type="evidence" value="ECO:0007669"/>
    <property type="project" value="TreeGrafter"/>
</dbReference>
<evidence type="ECO:0000256" key="4">
    <source>
        <dbReference type="SAM" id="MobiDB-lite"/>
    </source>
</evidence>
<feature type="region of interest" description="Disordered" evidence="4">
    <location>
        <begin position="94"/>
        <end position="248"/>
    </location>
</feature>
<reference evidence="5 6" key="1">
    <citation type="journal article" date="2012" name="Genome Biol.">
        <title>Genome and low-iron response of an oceanic diatom adapted to chronic iron limitation.</title>
        <authorList>
            <person name="Lommer M."/>
            <person name="Specht M."/>
            <person name="Roy A.S."/>
            <person name="Kraemer L."/>
            <person name="Andreson R."/>
            <person name="Gutowska M.A."/>
            <person name="Wolf J."/>
            <person name="Bergner S.V."/>
            <person name="Schilhabel M.B."/>
            <person name="Klostermeier U.C."/>
            <person name="Beiko R.G."/>
            <person name="Rosenstiel P."/>
            <person name="Hippler M."/>
            <person name="Laroche J."/>
        </authorList>
    </citation>
    <scope>NUCLEOTIDE SEQUENCE [LARGE SCALE GENOMIC DNA]</scope>
    <source>
        <strain evidence="5 6">CCMP1005</strain>
    </source>
</reference>
<evidence type="ECO:0000313" key="5">
    <source>
        <dbReference type="EMBL" id="EJK76597.1"/>
    </source>
</evidence>
<comment type="similarity">
    <text evidence="1">Belongs to the CWC15 family.</text>
</comment>
<evidence type="ECO:0000256" key="3">
    <source>
        <dbReference type="ARBA" id="ARBA00023187"/>
    </source>
</evidence>
<dbReference type="PANTHER" id="PTHR12718:SF2">
    <property type="entry name" value="SPLICEOSOME-ASSOCIATED PROTEIN CWC15 HOMOLOG"/>
    <property type="match status" value="1"/>
</dbReference>
<organism evidence="5 6">
    <name type="scientific">Thalassiosira oceanica</name>
    <name type="common">Marine diatom</name>
    <dbReference type="NCBI Taxonomy" id="159749"/>
    <lineage>
        <taxon>Eukaryota</taxon>
        <taxon>Sar</taxon>
        <taxon>Stramenopiles</taxon>
        <taxon>Ochrophyta</taxon>
        <taxon>Bacillariophyta</taxon>
        <taxon>Coscinodiscophyceae</taxon>
        <taxon>Thalassiosirophycidae</taxon>
        <taxon>Thalassiosirales</taxon>
        <taxon>Thalassiosiraceae</taxon>
        <taxon>Thalassiosira</taxon>
    </lineage>
</organism>
<dbReference type="OrthoDB" id="30179at2759"/>
<feature type="compositionally biased region" description="Low complexity" evidence="4">
    <location>
        <begin position="217"/>
        <end position="226"/>
    </location>
</feature>
<dbReference type="GO" id="GO:0003723">
    <property type="term" value="F:RNA binding"/>
    <property type="evidence" value="ECO:0007669"/>
    <property type="project" value="TreeGrafter"/>
</dbReference>
<proteinExistence type="inferred from homology"/>
<protein>
    <recommendedName>
        <fullName evidence="7">Cwf15/Cwc15 cell cycle control protein</fullName>
    </recommendedName>
</protein>
<evidence type="ECO:0000256" key="2">
    <source>
        <dbReference type="ARBA" id="ARBA00022664"/>
    </source>
</evidence>
<feature type="compositionally biased region" description="Acidic residues" evidence="4">
    <location>
        <begin position="172"/>
        <end position="190"/>
    </location>
</feature>
<dbReference type="eggNOG" id="KOG3228">
    <property type="taxonomic scope" value="Eukaryota"/>
</dbReference>
<feature type="compositionally biased region" description="Polar residues" evidence="4">
    <location>
        <begin position="231"/>
        <end position="241"/>
    </location>
</feature>